<accession>A0AAN0RGS7</accession>
<protein>
    <recommendedName>
        <fullName evidence="4">DUF2155 domain-containing protein</fullName>
    </recommendedName>
</protein>
<evidence type="ECO:0000313" key="3">
    <source>
        <dbReference type="Proteomes" id="UP000028680"/>
    </source>
</evidence>
<reference evidence="2 3" key="1">
    <citation type="journal article" date="2014" name="ISME J.">
        <title>Adaptation of an abundant Roseobacter RCA organism to pelagic systems revealed by genomic and transcriptomic analyses.</title>
        <authorList>
            <person name="Voget S."/>
            <person name="Wemheuer B."/>
            <person name="Brinkhoff T."/>
            <person name="Vollmers J."/>
            <person name="Dietrich S."/>
            <person name="Giebel H.A."/>
            <person name="Beardsley C."/>
            <person name="Sardemann C."/>
            <person name="Bakenhus I."/>
            <person name="Billerbeck S."/>
            <person name="Daniel R."/>
            <person name="Simon M."/>
        </authorList>
    </citation>
    <scope>NUCLEOTIDE SEQUENCE [LARGE SCALE GENOMIC DNA]</scope>
    <source>
        <strain evidence="2 3">RCA23</strain>
    </source>
</reference>
<keyword evidence="3" id="KW-1185">Reference proteome</keyword>
<feature type="chain" id="PRO_5043011633" description="DUF2155 domain-containing protein" evidence="1">
    <location>
        <begin position="22"/>
        <end position="119"/>
    </location>
</feature>
<dbReference type="Proteomes" id="UP000028680">
    <property type="component" value="Chromosome"/>
</dbReference>
<dbReference type="Pfam" id="PF09923">
    <property type="entry name" value="DUF2155"/>
    <property type="match status" value="1"/>
</dbReference>
<evidence type="ECO:0008006" key="4">
    <source>
        <dbReference type="Google" id="ProtNLM"/>
    </source>
</evidence>
<dbReference type="KEGG" id="ptp:RCA23_c03870"/>
<evidence type="ECO:0000313" key="2">
    <source>
        <dbReference type="EMBL" id="AII85949.1"/>
    </source>
</evidence>
<dbReference type="AlphaFoldDB" id="A0AAN0RGS7"/>
<sequence length="119" mass="13409">MRRHFAAILFFLIPAFSAAQQARENGAAELRWLDRTTGALQNIIVAQEAPVKQGPLEIHVHSCRSPLGEVSPDAFALVQITDWQRDETIFEGWMVASSPALNALEHPRYDVWVLRCKTL</sequence>
<evidence type="ECO:0000256" key="1">
    <source>
        <dbReference type="SAM" id="SignalP"/>
    </source>
</evidence>
<dbReference type="InterPro" id="IPR019225">
    <property type="entry name" value="DUF2155"/>
</dbReference>
<organism evidence="2 3">
    <name type="scientific">Planktomarina temperata RCA23</name>
    <dbReference type="NCBI Taxonomy" id="666509"/>
    <lineage>
        <taxon>Bacteria</taxon>
        <taxon>Pseudomonadati</taxon>
        <taxon>Pseudomonadota</taxon>
        <taxon>Alphaproteobacteria</taxon>
        <taxon>Rhodobacterales</taxon>
        <taxon>Paracoccaceae</taxon>
        <taxon>Planktomarina</taxon>
    </lineage>
</organism>
<dbReference type="RefSeq" id="WP_044048814.1">
    <property type="nucleotide sequence ID" value="NZ_CP003984.1"/>
</dbReference>
<feature type="signal peptide" evidence="1">
    <location>
        <begin position="1"/>
        <end position="21"/>
    </location>
</feature>
<keyword evidence="1" id="KW-0732">Signal</keyword>
<gene>
    <name evidence="2" type="ORF">RCA23_c03870</name>
</gene>
<dbReference type="EMBL" id="CP003984">
    <property type="protein sequence ID" value="AII85949.1"/>
    <property type="molecule type" value="Genomic_DNA"/>
</dbReference>
<proteinExistence type="predicted"/>
<name>A0AAN0RGS7_9RHOB</name>